<keyword evidence="2" id="KW-0732">Signal</keyword>
<sequence length="189" mass="20214">MNHDTARAILAAAALMTVQALLLAALATSAAHASTVYRCAPPAGSAAVTYQTQPCTEGTGAQVRTLDTRTREQQSQALANHARQMAWLDRQEPQASSSGKSRASSKKRRTKHKNASGTGNRQASPAVPLTSHRIGRRPFEGLGQKVTPPDRSVTKPKKLKVSPYDLLARTPAPSKQTQQSSSRNLKPSP</sequence>
<dbReference type="AlphaFoldDB" id="A0A426V252"/>
<feature type="compositionally biased region" description="Polar residues" evidence="1">
    <location>
        <begin position="173"/>
        <end position="189"/>
    </location>
</feature>
<gene>
    <name evidence="3" type="ORF">EIP75_22600</name>
</gene>
<evidence type="ECO:0000256" key="1">
    <source>
        <dbReference type="SAM" id="MobiDB-lite"/>
    </source>
</evidence>
<comment type="caution">
    <text evidence="3">The sequence shown here is derived from an EMBL/GenBank/DDBJ whole genome shotgun (WGS) entry which is preliminary data.</text>
</comment>
<dbReference type="Proteomes" id="UP000269265">
    <property type="component" value="Unassembled WGS sequence"/>
</dbReference>
<protein>
    <recommendedName>
        <fullName evidence="5">DUF4124 domain-containing protein</fullName>
    </recommendedName>
</protein>
<accession>A0A426V252</accession>
<evidence type="ECO:0008006" key="5">
    <source>
        <dbReference type="Google" id="ProtNLM"/>
    </source>
</evidence>
<reference evidence="3 4" key="1">
    <citation type="submission" date="2018-12" db="EMBL/GenBank/DDBJ databases">
        <title>The whole draft genome of Aquabacterium sp. SJQ9.</title>
        <authorList>
            <person name="Sun L."/>
            <person name="Gao X."/>
            <person name="Chen W."/>
            <person name="Huang K."/>
        </authorList>
    </citation>
    <scope>NUCLEOTIDE SEQUENCE [LARGE SCALE GENOMIC DNA]</scope>
    <source>
        <strain evidence="3 4">SJQ9</strain>
    </source>
</reference>
<evidence type="ECO:0000313" key="3">
    <source>
        <dbReference type="EMBL" id="RRS00972.1"/>
    </source>
</evidence>
<name>A0A426V252_9BURK</name>
<dbReference type="EMBL" id="RSED01000031">
    <property type="protein sequence ID" value="RRS00972.1"/>
    <property type="molecule type" value="Genomic_DNA"/>
</dbReference>
<keyword evidence="4" id="KW-1185">Reference proteome</keyword>
<feature type="region of interest" description="Disordered" evidence="1">
    <location>
        <begin position="61"/>
        <end position="189"/>
    </location>
</feature>
<evidence type="ECO:0000313" key="4">
    <source>
        <dbReference type="Proteomes" id="UP000269265"/>
    </source>
</evidence>
<dbReference type="RefSeq" id="WP_233585006.1">
    <property type="nucleotide sequence ID" value="NZ_RSED01000031.1"/>
</dbReference>
<organism evidence="3 4">
    <name type="scientific">Aquabacterium soli</name>
    <dbReference type="NCBI Taxonomy" id="2493092"/>
    <lineage>
        <taxon>Bacteria</taxon>
        <taxon>Pseudomonadati</taxon>
        <taxon>Pseudomonadota</taxon>
        <taxon>Betaproteobacteria</taxon>
        <taxon>Burkholderiales</taxon>
        <taxon>Aquabacterium</taxon>
    </lineage>
</organism>
<feature type="signal peptide" evidence="2">
    <location>
        <begin position="1"/>
        <end position="33"/>
    </location>
</feature>
<evidence type="ECO:0000256" key="2">
    <source>
        <dbReference type="SAM" id="SignalP"/>
    </source>
</evidence>
<proteinExistence type="predicted"/>
<feature type="chain" id="PRO_5019570866" description="DUF4124 domain-containing protein" evidence="2">
    <location>
        <begin position="34"/>
        <end position="189"/>
    </location>
</feature>
<feature type="compositionally biased region" description="Basic residues" evidence="1">
    <location>
        <begin position="103"/>
        <end position="114"/>
    </location>
</feature>